<gene>
    <name evidence="1" type="ORF">FSB_LOCUS9588</name>
</gene>
<dbReference type="EMBL" id="OIVN01000532">
    <property type="protein sequence ID" value="SPC81706.1"/>
    <property type="molecule type" value="Genomic_DNA"/>
</dbReference>
<dbReference type="AlphaFoldDB" id="A0A2N9ESD5"/>
<sequence>MVARHASTLECRQSLQMKLLFSWQLIWGILPSRDLLFESFNFGSLSYLPCVKVGYPEHLVFECPFRIAWFWQPWITRFNLFNPRSDEILFAYHLLI</sequence>
<proteinExistence type="predicted"/>
<protein>
    <submittedName>
        <fullName evidence="1">Uncharacterized protein</fullName>
    </submittedName>
</protein>
<organism evidence="1">
    <name type="scientific">Fagus sylvatica</name>
    <name type="common">Beechnut</name>
    <dbReference type="NCBI Taxonomy" id="28930"/>
    <lineage>
        <taxon>Eukaryota</taxon>
        <taxon>Viridiplantae</taxon>
        <taxon>Streptophyta</taxon>
        <taxon>Embryophyta</taxon>
        <taxon>Tracheophyta</taxon>
        <taxon>Spermatophyta</taxon>
        <taxon>Magnoliopsida</taxon>
        <taxon>eudicotyledons</taxon>
        <taxon>Gunneridae</taxon>
        <taxon>Pentapetalae</taxon>
        <taxon>rosids</taxon>
        <taxon>fabids</taxon>
        <taxon>Fagales</taxon>
        <taxon>Fagaceae</taxon>
        <taxon>Fagus</taxon>
    </lineage>
</organism>
<name>A0A2N9ESD5_FAGSY</name>
<evidence type="ECO:0000313" key="1">
    <source>
        <dbReference type="EMBL" id="SPC81706.1"/>
    </source>
</evidence>
<accession>A0A2N9ESD5</accession>
<reference evidence="1" key="1">
    <citation type="submission" date="2018-02" db="EMBL/GenBank/DDBJ databases">
        <authorList>
            <person name="Cohen D.B."/>
            <person name="Kent A.D."/>
        </authorList>
    </citation>
    <scope>NUCLEOTIDE SEQUENCE</scope>
</reference>